<feature type="compositionally biased region" description="Polar residues" evidence="1">
    <location>
        <begin position="32"/>
        <end position="42"/>
    </location>
</feature>
<evidence type="ECO:0000313" key="3">
    <source>
        <dbReference type="Proteomes" id="UP001419268"/>
    </source>
</evidence>
<name>A0AAP0E2K8_9MAGN</name>
<organism evidence="2 3">
    <name type="scientific">Stephania cephalantha</name>
    <dbReference type="NCBI Taxonomy" id="152367"/>
    <lineage>
        <taxon>Eukaryota</taxon>
        <taxon>Viridiplantae</taxon>
        <taxon>Streptophyta</taxon>
        <taxon>Embryophyta</taxon>
        <taxon>Tracheophyta</taxon>
        <taxon>Spermatophyta</taxon>
        <taxon>Magnoliopsida</taxon>
        <taxon>Ranunculales</taxon>
        <taxon>Menispermaceae</taxon>
        <taxon>Menispermoideae</taxon>
        <taxon>Cissampelideae</taxon>
        <taxon>Stephania</taxon>
    </lineage>
</organism>
<reference evidence="2 3" key="1">
    <citation type="submission" date="2024-01" db="EMBL/GenBank/DDBJ databases">
        <title>Genome assemblies of Stephania.</title>
        <authorList>
            <person name="Yang L."/>
        </authorList>
    </citation>
    <scope>NUCLEOTIDE SEQUENCE [LARGE SCALE GENOMIC DNA]</scope>
    <source>
        <strain evidence="2">JXDWG</strain>
        <tissue evidence="2">Leaf</tissue>
    </source>
</reference>
<dbReference type="EMBL" id="JBBNAG010000013">
    <property type="protein sequence ID" value="KAK9083662.1"/>
    <property type="molecule type" value="Genomic_DNA"/>
</dbReference>
<dbReference type="AlphaFoldDB" id="A0AAP0E2K8"/>
<proteinExistence type="predicted"/>
<sequence length="51" mass="5632">MKGVVKNKSKSSRKRKEAINSNFAEQNKDEQSTSTDCKSTSLGLLGGDWIE</sequence>
<evidence type="ECO:0000313" key="2">
    <source>
        <dbReference type="EMBL" id="KAK9083662.1"/>
    </source>
</evidence>
<gene>
    <name evidence="2" type="ORF">Scep_030133</name>
</gene>
<accession>A0AAP0E2K8</accession>
<protein>
    <submittedName>
        <fullName evidence="2">Uncharacterized protein</fullName>
    </submittedName>
</protein>
<feature type="compositionally biased region" description="Basic residues" evidence="1">
    <location>
        <begin position="1"/>
        <end position="16"/>
    </location>
</feature>
<evidence type="ECO:0000256" key="1">
    <source>
        <dbReference type="SAM" id="MobiDB-lite"/>
    </source>
</evidence>
<keyword evidence="3" id="KW-1185">Reference proteome</keyword>
<feature type="region of interest" description="Disordered" evidence="1">
    <location>
        <begin position="1"/>
        <end position="51"/>
    </location>
</feature>
<dbReference type="Proteomes" id="UP001419268">
    <property type="component" value="Unassembled WGS sequence"/>
</dbReference>
<comment type="caution">
    <text evidence="2">The sequence shown here is derived from an EMBL/GenBank/DDBJ whole genome shotgun (WGS) entry which is preliminary data.</text>
</comment>